<organism evidence="2 3">
    <name type="scientific">Roseovarius ramblicola</name>
    <dbReference type="NCBI Taxonomy" id="2022336"/>
    <lineage>
        <taxon>Bacteria</taxon>
        <taxon>Pseudomonadati</taxon>
        <taxon>Pseudomonadota</taxon>
        <taxon>Alphaproteobacteria</taxon>
        <taxon>Rhodobacterales</taxon>
        <taxon>Roseobacteraceae</taxon>
        <taxon>Roseovarius</taxon>
    </lineage>
</organism>
<evidence type="ECO:0000313" key="3">
    <source>
        <dbReference type="Proteomes" id="UP001589670"/>
    </source>
</evidence>
<dbReference type="InterPro" id="IPR002035">
    <property type="entry name" value="VWF_A"/>
</dbReference>
<dbReference type="InterPro" id="IPR036465">
    <property type="entry name" value="vWFA_dom_sf"/>
</dbReference>
<evidence type="ECO:0000259" key="1">
    <source>
        <dbReference type="PROSITE" id="PS50234"/>
    </source>
</evidence>
<dbReference type="Gene3D" id="3.40.50.410">
    <property type="entry name" value="von Willebrand factor, type A domain"/>
    <property type="match status" value="1"/>
</dbReference>
<feature type="domain" description="VWFA" evidence="1">
    <location>
        <begin position="376"/>
        <end position="557"/>
    </location>
</feature>
<gene>
    <name evidence="2" type="ORF">ACFFU4_01480</name>
</gene>
<dbReference type="RefSeq" id="WP_377066318.1">
    <property type="nucleotide sequence ID" value="NZ_JBHMEC010000002.1"/>
</dbReference>
<name>A0ABV5HWD2_9RHOB</name>
<dbReference type="SMART" id="SM00327">
    <property type="entry name" value="VWA"/>
    <property type="match status" value="1"/>
</dbReference>
<dbReference type="SUPFAM" id="SSF53300">
    <property type="entry name" value="vWA-like"/>
    <property type="match status" value="1"/>
</dbReference>
<keyword evidence="3" id="KW-1185">Reference proteome</keyword>
<accession>A0ABV5HWD2</accession>
<sequence>MTAGAYAQQFALEAPARVGMRATFDVGWTAPQAKGGLIEIRPEGENARRVAYAYMLKNPQAIGAPEAPGDYVIVLTFEGEDRVSQPLRVDPATATLGAPGSVDAGAAVTVTWEGPDNRNDFVTFAQPGAAPIRGAGYAYTGNSKDGTVTIKAPQDAGAYDIVYVSGKTVLARHPVQVGGISATLGASAEVAAGARLEVGFDGPDNSGDRITFAVRDGGPISPASYAYTGNATADTVTLRAFEEPGSYDVVYLSGGRVIGRIPVEIVPPRMEIAAPEAVEAGLVFEAGWRGTGNQGDRILMVAPGQTEGGVYSYIDPLVEAVRLTAPEAEGAYELVYVTRGGRALARRAIEVTPAPVAPGEIEVLAVPGLGFGPRDAVEVILDASGSMLQRQNGERRIEIAKRTLSELVSDTIPAGTGFALRVFGNREADACRTDLELALGPHDPASARAVIGGITAINLAKTPIARSISLSAQDLAGVEGSRVLIVITDGEETCEGNPGQAIAALRAQGTDVRVNIVGYAIDDENLARTFESWAAAGGGGYFDAADAGELGAALRRAAAAPFEIRDAAGTLMGVGLAGDAPVTVAAGSYAVRIGGRDLAVVVEPGTRTSVTP</sequence>
<proteinExistence type="predicted"/>
<reference evidence="2 3" key="1">
    <citation type="submission" date="2024-09" db="EMBL/GenBank/DDBJ databases">
        <authorList>
            <person name="Sun Q."/>
            <person name="Mori K."/>
        </authorList>
    </citation>
    <scope>NUCLEOTIDE SEQUENCE [LARGE SCALE GENOMIC DNA]</scope>
    <source>
        <strain evidence="2 3">CECT 9424</strain>
    </source>
</reference>
<dbReference type="PROSITE" id="PS50234">
    <property type="entry name" value="VWFA"/>
    <property type="match status" value="1"/>
</dbReference>
<dbReference type="Proteomes" id="UP001589670">
    <property type="component" value="Unassembled WGS sequence"/>
</dbReference>
<evidence type="ECO:0000313" key="2">
    <source>
        <dbReference type="EMBL" id="MFB9148419.1"/>
    </source>
</evidence>
<comment type="caution">
    <text evidence="2">The sequence shown here is derived from an EMBL/GenBank/DDBJ whole genome shotgun (WGS) entry which is preliminary data.</text>
</comment>
<protein>
    <submittedName>
        <fullName evidence="2">VWA domain-containing protein</fullName>
    </submittedName>
</protein>
<dbReference type="Pfam" id="PF00092">
    <property type="entry name" value="VWA"/>
    <property type="match status" value="1"/>
</dbReference>
<dbReference type="EMBL" id="JBHMEC010000002">
    <property type="protein sequence ID" value="MFB9148419.1"/>
    <property type="molecule type" value="Genomic_DNA"/>
</dbReference>